<proteinExistence type="predicted"/>
<feature type="compositionally biased region" description="Basic residues" evidence="1">
    <location>
        <begin position="16"/>
        <end position="25"/>
    </location>
</feature>
<feature type="region of interest" description="Disordered" evidence="1">
    <location>
        <begin position="16"/>
        <end position="40"/>
    </location>
</feature>
<name>A0A7I8L3L7_SPIIN</name>
<dbReference type="InterPro" id="IPR057209">
    <property type="entry name" value="DUF7887"/>
</dbReference>
<reference evidence="3" key="1">
    <citation type="submission" date="2020-02" db="EMBL/GenBank/DDBJ databases">
        <authorList>
            <person name="Scholz U."/>
            <person name="Mascher M."/>
            <person name="Fiebig A."/>
        </authorList>
    </citation>
    <scope>NUCLEOTIDE SEQUENCE</scope>
</reference>
<dbReference type="EMBL" id="LR746273">
    <property type="protein sequence ID" value="CAA7404206.1"/>
    <property type="molecule type" value="Genomic_DNA"/>
</dbReference>
<protein>
    <recommendedName>
        <fullName evidence="2">DUF7887 domain-containing protein</fullName>
    </recommendedName>
</protein>
<gene>
    <name evidence="3" type="ORF">SI8410_10014884</name>
</gene>
<organism evidence="3 4">
    <name type="scientific">Spirodela intermedia</name>
    <name type="common">Intermediate duckweed</name>
    <dbReference type="NCBI Taxonomy" id="51605"/>
    <lineage>
        <taxon>Eukaryota</taxon>
        <taxon>Viridiplantae</taxon>
        <taxon>Streptophyta</taxon>
        <taxon>Embryophyta</taxon>
        <taxon>Tracheophyta</taxon>
        <taxon>Spermatophyta</taxon>
        <taxon>Magnoliopsida</taxon>
        <taxon>Liliopsida</taxon>
        <taxon>Araceae</taxon>
        <taxon>Lemnoideae</taxon>
        <taxon>Spirodela</taxon>
    </lineage>
</organism>
<evidence type="ECO:0000256" key="1">
    <source>
        <dbReference type="SAM" id="MobiDB-lite"/>
    </source>
</evidence>
<dbReference type="Proteomes" id="UP000663760">
    <property type="component" value="Chromosome 10"/>
</dbReference>
<dbReference type="Pfam" id="PF25397">
    <property type="entry name" value="DUF7887"/>
    <property type="match status" value="1"/>
</dbReference>
<sequence length="118" mass="12544">MLAIAGTCAIPSAHLRARRPRRRRLPPSAKKPDLPEAAPPAKNFISRLVPSKSLLARASVTVFALGFVDAGYSGDWSRIGAVSRETEEVLKAAAYVVVPLCVFLIISLSSDRGASDGD</sequence>
<evidence type="ECO:0000313" key="4">
    <source>
        <dbReference type="Proteomes" id="UP000663760"/>
    </source>
</evidence>
<dbReference type="AlphaFoldDB" id="A0A7I8L3L7"/>
<dbReference type="PANTHER" id="PTHR38389">
    <property type="entry name" value="DNA-DIRECTED RNA POLYMERASE SUBUNIT BETA"/>
    <property type="match status" value="1"/>
</dbReference>
<evidence type="ECO:0000259" key="2">
    <source>
        <dbReference type="Pfam" id="PF25397"/>
    </source>
</evidence>
<accession>A0A7I8L3L7</accession>
<dbReference type="PANTHER" id="PTHR38389:SF1">
    <property type="entry name" value="DNA-DIRECTED RNA POLYMERASE SUBUNIT BETA"/>
    <property type="match status" value="1"/>
</dbReference>
<keyword evidence="4" id="KW-1185">Reference proteome</keyword>
<dbReference type="OrthoDB" id="1937164at2759"/>
<evidence type="ECO:0000313" key="3">
    <source>
        <dbReference type="EMBL" id="CAA7404206.1"/>
    </source>
</evidence>
<feature type="domain" description="DUF7887" evidence="2">
    <location>
        <begin position="51"/>
        <end position="111"/>
    </location>
</feature>